<sequence>MVFLARATREDLITLGTELGETLGSKETKVTLKDVILKSVNSDEEKCVKELLLAIAEERKARVEEEKVKAKAETEEKERSKRLELEFEERKRKDEIEFELQKLRLQHNTSLSQTSTGSSSEPLGSRPKWDLQTLIHRFDPSNNDISHYLILFERQAQNAEVPKEFWASHLIGCYQRYAKTVWAEEVAQDSTIKRNYEMVRQNLRKEPSSTAKKWPISKNKINCQNQETRHQEKVGNQKTRPAIYCYGCSESGYIKAKCPTCSPSEQRDRIVLNFLTLQATSSPLALLDQGVTFRPTSITMTLANGCQTKEAVCTSSVTFKIEKKVLTLDLLALPKAKGNRTLLGADFLVKAGIVLNLKHKNWHFYGDQTRKIPFREDTPVSLLRPVETVPDPEFFLPVDPVRYETESDACQEPDASPNELCTTQISEVVQLQNSRLEEEGEGLTKLQLSRLKYLLMEYQDTVNPGGEPTPYIEHRIDTGSAPPVATTPYRMSPAQQEILKKELKSLLDSGIIEECDSQYASPVVLITKPNGEFRLCMDYTKLNAVTKSDPYPLPRMDDLLHKTSETKYMSTIDLKSGYHRVKIYTPDMDKTAFICPFGVYRFTRMPFGLKTVPATFQRLIDLFRNGLKDISPRSGIEVDPVKVSAIMDIPPPKNVKQLQSFFQTCSWCRRFIPNFAGVAKPLSTRTRKRATWTWSSEEQNSFDALKKSLID</sequence>
<dbReference type="InterPro" id="IPR000477">
    <property type="entry name" value="RT_dom"/>
</dbReference>
<evidence type="ECO:0000256" key="1">
    <source>
        <dbReference type="ARBA" id="ARBA00012493"/>
    </source>
</evidence>
<dbReference type="InterPro" id="IPR043502">
    <property type="entry name" value="DNA/RNA_pol_sf"/>
</dbReference>
<dbReference type="InterPro" id="IPR043128">
    <property type="entry name" value="Rev_trsase/Diguanyl_cyclase"/>
</dbReference>
<evidence type="ECO:0000313" key="5">
    <source>
        <dbReference type="Proteomes" id="UP000807504"/>
    </source>
</evidence>
<feature type="domain" description="Reverse transcriptase" evidence="3">
    <location>
        <begin position="526"/>
        <end position="628"/>
    </location>
</feature>
<keyword evidence="5" id="KW-1185">Reference proteome</keyword>
<dbReference type="PANTHER" id="PTHR37984">
    <property type="entry name" value="PROTEIN CBG26694"/>
    <property type="match status" value="1"/>
</dbReference>
<reference evidence="4" key="2">
    <citation type="submission" date="2020-06" db="EMBL/GenBank/DDBJ databases">
        <authorList>
            <person name="Sheffer M."/>
        </authorList>
    </citation>
    <scope>NUCLEOTIDE SEQUENCE</scope>
</reference>
<dbReference type="PANTHER" id="PTHR37984:SF5">
    <property type="entry name" value="PROTEIN NYNRIN-LIKE"/>
    <property type="match status" value="1"/>
</dbReference>
<proteinExistence type="predicted"/>
<accession>A0A8T0EU93</accession>
<organism evidence="4 5">
    <name type="scientific">Argiope bruennichi</name>
    <name type="common">Wasp spider</name>
    <name type="synonym">Aranea bruennichi</name>
    <dbReference type="NCBI Taxonomy" id="94029"/>
    <lineage>
        <taxon>Eukaryota</taxon>
        <taxon>Metazoa</taxon>
        <taxon>Ecdysozoa</taxon>
        <taxon>Arthropoda</taxon>
        <taxon>Chelicerata</taxon>
        <taxon>Arachnida</taxon>
        <taxon>Araneae</taxon>
        <taxon>Araneomorphae</taxon>
        <taxon>Entelegynae</taxon>
        <taxon>Araneoidea</taxon>
        <taxon>Araneidae</taxon>
        <taxon>Argiope</taxon>
    </lineage>
</organism>
<feature type="coiled-coil region" evidence="2">
    <location>
        <begin position="53"/>
        <end position="91"/>
    </location>
</feature>
<dbReference type="Pfam" id="PF00078">
    <property type="entry name" value="RVT_1"/>
    <property type="match status" value="1"/>
</dbReference>
<dbReference type="GO" id="GO:0003964">
    <property type="term" value="F:RNA-directed DNA polymerase activity"/>
    <property type="evidence" value="ECO:0007669"/>
    <property type="project" value="UniProtKB-EC"/>
</dbReference>
<comment type="caution">
    <text evidence="4">The sequence shown here is derived from an EMBL/GenBank/DDBJ whole genome shotgun (WGS) entry which is preliminary data.</text>
</comment>
<dbReference type="CDD" id="cd01647">
    <property type="entry name" value="RT_LTR"/>
    <property type="match status" value="1"/>
</dbReference>
<dbReference type="Proteomes" id="UP000807504">
    <property type="component" value="Unassembled WGS sequence"/>
</dbReference>
<evidence type="ECO:0000256" key="2">
    <source>
        <dbReference type="SAM" id="Coils"/>
    </source>
</evidence>
<evidence type="ECO:0000259" key="3">
    <source>
        <dbReference type="Pfam" id="PF00078"/>
    </source>
</evidence>
<dbReference type="FunFam" id="3.30.70.270:FF:000020">
    <property type="entry name" value="Transposon Tf2-6 polyprotein-like Protein"/>
    <property type="match status" value="1"/>
</dbReference>
<reference evidence="4" key="1">
    <citation type="journal article" date="2020" name="bioRxiv">
        <title>Chromosome-level reference genome of the European wasp spider Argiope bruennichi: a resource for studies on range expansion and evolutionary adaptation.</title>
        <authorList>
            <person name="Sheffer M.M."/>
            <person name="Hoppe A."/>
            <person name="Krehenwinkel H."/>
            <person name="Uhl G."/>
            <person name="Kuss A.W."/>
            <person name="Jensen L."/>
            <person name="Jensen C."/>
            <person name="Gillespie R.G."/>
            <person name="Hoff K.J."/>
            <person name="Prost S."/>
        </authorList>
    </citation>
    <scope>NUCLEOTIDE SEQUENCE</scope>
</reference>
<keyword evidence="2" id="KW-0175">Coiled coil</keyword>
<protein>
    <recommendedName>
        <fullName evidence="1">RNA-directed DNA polymerase</fullName>
        <ecNumber evidence="1">2.7.7.49</ecNumber>
    </recommendedName>
</protein>
<evidence type="ECO:0000313" key="4">
    <source>
        <dbReference type="EMBL" id="KAF8781660.1"/>
    </source>
</evidence>
<name>A0A8T0EU93_ARGBR</name>
<dbReference type="SUPFAM" id="SSF56672">
    <property type="entry name" value="DNA/RNA polymerases"/>
    <property type="match status" value="1"/>
</dbReference>
<dbReference type="AlphaFoldDB" id="A0A8T0EU93"/>
<dbReference type="EC" id="2.7.7.49" evidence="1"/>
<dbReference type="Gene3D" id="3.10.10.10">
    <property type="entry name" value="HIV Type 1 Reverse Transcriptase, subunit A, domain 1"/>
    <property type="match status" value="1"/>
</dbReference>
<dbReference type="EMBL" id="JABXBU010001863">
    <property type="protein sequence ID" value="KAF8781660.1"/>
    <property type="molecule type" value="Genomic_DNA"/>
</dbReference>
<dbReference type="InterPro" id="IPR050951">
    <property type="entry name" value="Retrovirus_Pol_polyprotein"/>
</dbReference>
<gene>
    <name evidence="4" type="ORF">HNY73_012036</name>
</gene>
<dbReference type="Gene3D" id="3.30.70.270">
    <property type="match status" value="1"/>
</dbReference>